<name>A0A4R7G4C2_9MICC</name>
<protein>
    <submittedName>
        <fullName evidence="2">Teichuronopeptide biosynthesis TupA-like protein</fullName>
    </submittedName>
</protein>
<evidence type="ECO:0000313" key="3">
    <source>
        <dbReference type="Proteomes" id="UP000294506"/>
    </source>
</evidence>
<evidence type="ECO:0000256" key="1">
    <source>
        <dbReference type="SAM" id="MobiDB-lite"/>
    </source>
</evidence>
<dbReference type="Proteomes" id="UP000294506">
    <property type="component" value="Unassembled WGS sequence"/>
</dbReference>
<dbReference type="AlphaFoldDB" id="A0A4R7G4C2"/>
<comment type="caution">
    <text evidence="2">The sequence shown here is derived from an EMBL/GenBank/DDBJ whole genome shotgun (WGS) entry which is preliminary data.</text>
</comment>
<dbReference type="EMBL" id="SOAN01000004">
    <property type="protein sequence ID" value="TDS86028.1"/>
    <property type="molecule type" value="Genomic_DNA"/>
</dbReference>
<dbReference type="Pfam" id="PF14305">
    <property type="entry name" value="ATPgrasp_TupA"/>
    <property type="match status" value="1"/>
</dbReference>
<dbReference type="SUPFAM" id="SSF56059">
    <property type="entry name" value="Glutathione synthetase ATP-binding domain-like"/>
    <property type="match status" value="1"/>
</dbReference>
<dbReference type="InterPro" id="IPR029465">
    <property type="entry name" value="ATPgrasp_TupA"/>
</dbReference>
<sequence length="311" mass="35658">MRPSLRRLLIPLPDTFLRQIMYLRCYRRRGDFKDPTRFSEFLTQRMLQDRSPEIAWTCDKRAMKEYAAAHTPWIKVPETLWRGTDLSQLDLSSLPESWVIKPNHGSNAVHFGDPSTTLGELREVTRGWLRPFDRIAVGEWAYTAARRELIVEPRIGSGRPLADFKMFVFHGELKLVLTYQGRFTDGLRAVFYNREWEPLDIRNGAPRGTVSPRPQNFEEMVRAAETLGAGYASMRVDFYNLDGDLWFSELTPYHGGGLDPFTPESVDHQLGAWWAGVGAIEELPEGLPRLLLADPEESDRRPVLGHEGSQK</sequence>
<evidence type="ECO:0000313" key="2">
    <source>
        <dbReference type="EMBL" id="TDS86028.1"/>
    </source>
</evidence>
<feature type="region of interest" description="Disordered" evidence="1">
    <location>
        <begin position="292"/>
        <end position="311"/>
    </location>
</feature>
<keyword evidence="3" id="KW-1185">Reference proteome</keyword>
<dbReference type="RefSeq" id="WP_051501295.1">
    <property type="nucleotide sequence ID" value="NZ_SOAN01000004.1"/>
</dbReference>
<feature type="compositionally biased region" description="Basic and acidic residues" evidence="1">
    <location>
        <begin position="298"/>
        <end position="311"/>
    </location>
</feature>
<gene>
    <name evidence="2" type="ORF">EV640_10450</name>
</gene>
<reference evidence="2 3" key="1">
    <citation type="submission" date="2019-03" db="EMBL/GenBank/DDBJ databases">
        <title>Genomic Encyclopedia of Type Strains, Phase III (KMG-III): the genomes of soil and plant-associated and newly described type strains.</title>
        <authorList>
            <person name="Whitman W."/>
        </authorList>
    </citation>
    <scope>NUCLEOTIDE SEQUENCE [LARGE SCALE GENOMIC DNA]</scope>
    <source>
        <strain evidence="2 3">DSM 27373</strain>
    </source>
</reference>
<proteinExistence type="predicted"/>
<organism evidence="2 3">
    <name type="scientific">Nesterenkonia aurantiaca</name>
    <dbReference type="NCBI Taxonomy" id="1436010"/>
    <lineage>
        <taxon>Bacteria</taxon>
        <taxon>Bacillati</taxon>
        <taxon>Actinomycetota</taxon>
        <taxon>Actinomycetes</taxon>
        <taxon>Micrococcales</taxon>
        <taxon>Micrococcaceae</taxon>
        <taxon>Nesterenkonia</taxon>
    </lineage>
</organism>
<accession>A0A4R7G4C2</accession>